<dbReference type="AlphaFoldDB" id="A0A6G9YHS8"/>
<dbReference type="CDD" id="cd02226">
    <property type="entry name" value="cupin_YdbB-like"/>
    <property type="match status" value="1"/>
</dbReference>
<gene>
    <name evidence="2" type="ORF">F5544_24275</name>
</gene>
<feature type="domain" description="Cupin type-2" evidence="1">
    <location>
        <begin position="52"/>
        <end position="105"/>
    </location>
</feature>
<evidence type="ECO:0000313" key="2">
    <source>
        <dbReference type="EMBL" id="QIS12710.1"/>
    </source>
</evidence>
<organism evidence="2 3">
    <name type="scientific">Nocardia arthritidis</name>
    <dbReference type="NCBI Taxonomy" id="228602"/>
    <lineage>
        <taxon>Bacteria</taxon>
        <taxon>Bacillati</taxon>
        <taxon>Actinomycetota</taxon>
        <taxon>Actinomycetes</taxon>
        <taxon>Mycobacteriales</taxon>
        <taxon>Nocardiaceae</taxon>
        <taxon>Nocardia</taxon>
    </lineage>
</organism>
<dbReference type="InterPro" id="IPR014710">
    <property type="entry name" value="RmlC-like_jellyroll"/>
</dbReference>
<dbReference type="InterPro" id="IPR052044">
    <property type="entry name" value="PKS_Associated_Protein"/>
</dbReference>
<dbReference type="Pfam" id="PF07883">
    <property type="entry name" value="Cupin_2"/>
    <property type="match status" value="1"/>
</dbReference>
<sequence>MTQTEYTIHYEPLFGALQKMDIQTLINEVEDPWYNQTLFRLGGVVVRLGVMQGEFHWHKHDEQDEFFFVLDGLFRIELEGREPVELCRRQGFTVPAGMMHRPVVPVRTAVLMIEQDGVCATGD</sequence>
<dbReference type="PANTHER" id="PTHR36114">
    <property type="entry name" value="16.7 KDA PROTEIN IN WHIE LOCUS"/>
    <property type="match status" value="1"/>
</dbReference>
<dbReference type="Proteomes" id="UP000503540">
    <property type="component" value="Chromosome"/>
</dbReference>
<accession>A0A6G9YHS8</accession>
<dbReference type="RefSeq" id="WP_167475354.1">
    <property type="nucleotide sequence ID" value="NZ_CP046172.1"/>
</dbReference>
<dbReference type="SUPFAM" id="SSF51182">
    <property type="entry name" value="RmlC-like cupins"/>
    <property type="match status" value="1"/>
</dbReference>
<protein>
    <submittedName>
        <fullName evidence="2">Cupin domain-containing protein</fullName>
    </submittedName>
</protein>
<dbReference type="Gene3D" id="2.60.120.10">
    <property type="entry name" value="Jelly Rolls"/>
    <property type="match status" value="1"/>
</dbReference>
<keyword evidence="3" id="KW-1185">Reference proteome</keyword>
<dbReference type="KEGG" id="nah:F5544_24275"/>
<dbReference type="InterPro" id="IPR013096">
    <property type="entry name" value="Cupin_2"/>
</dbReference>
<dbReference type="EMBL" id="CP046172">
    <property type="protein sequence ID" value="QIS12710.1"/>
    <property type="molecule type" value="Genomic_DNA"/>
</dbReference>
<proteinExistence type="predicted"/>
<name>A0A6G9YHS8_9NOCA</name>
<dbReference type="InterPro" id="IPR011051">
    <property type="entry name" value="RmlC_Cupin_sf"/>
</dbReference>
<evidence type="ECO:0000313" key="3">
    <source>
        <dbReference type="Proteomes" id="UP000503540"/>
    </source>
</evidence>
<evidence type="ECO:0000259" key="1">
    <source>
        <dbReference type="Pfam" id="PF07883"/>
    </source>
</evidence>
<dbReference type="PANTHER" id="PTHR36114:SF1">
    <property type="entry name" value="16.7 KDA PROTEIN IN WHIE LOCUS"/>
    <property type="match status" value="1"/>
</dbReference>
<reference evidence="2 3" key="1">
    <citation type="journal article" date="2019" name="ACS Chem. Biol.">
        <title>Identification and Mobilization of a Cryptic Antibiotic Biosynthesis Gene Locus from a Human-Pathogenic Nocardia Isolate.</title>
        <authorList>
            <person name="Herisse M."/>
            <person name="Ishida K."/>
            <person name="Porter J.L."/>
            <person name="Howden B."/>
            <person name="Hertweck C."/>
            <person name="Stinear T.P."/>
            <person name="Pidot S.J."/>
        </authorList>
    </citation>
    <scope>NUCLEOTIDE SEQUENCE [LARGE SCALE GENOMIC DNA]</scope>
    <source>
        <strain evidence="2 3">AUSMDU00012717</strain>
    </source>
</reference>